<proteinExistence type="predicted"/>
<accession>A0AAV2DMQ7</accession>
<evidence type="ECO:0000256" key="1">
    <source>
        <dbReference type="SAM" id="MobiDB-lite"/>
    </source>
</evidence>
<protein>
    <submittedName>
        <fullName evidence="2">Uncharacterized protein</fullName>
    </submittedName>
</protein>
<feature type="region of interest" description="Disordered" evidence="1">
    <location>
        <begin position="1"/>
        <end position="23"/>
    </location>
</feature>
<reference evidence="2 3" key="1">
    <citation type="submission" date="2024-04" db="EMBL/GenBank/DDBJ databases">
        <authorList>
            <person name="Fracassetti M."/>
        </authorList>
    </citation>
    <scope>NUCLEOTIDE SEQUENCE [LARGE SCALE GENOMIC DNA]</scope>
</reference>
<evidence type="ECO:0000313" key="2">
    <source>
        <dbReference type="EMBL" id="CAL1374281.1"/>
    </source>
</evidence>
<gene>
    <name evidence="2" type="ORF">LTRI10_LOCUS16154</name>
</gene>
<name>A0AAV2DMQ7_9ROSI</name>
<evidence type="ECO:0000313" key="3">
    <source>
        <dbReference type="Proteomes" id="UP001497516"/>
    </source>
</evidence>
<organism evidence="2 3">
    <name type="scientific">Linum trigynum</name>
    <dbReference type="NCBI Taxonomy" id="586398"/>
    <lineage>
        <taxon>Eukaryota</taxon>
        <taxon>Viridiplantae</taxon>
        <taxon>Streptophyta</taxon>
        <taxon>Embryophyta</taxon>
        <taxon>Tracheophyta</taxon>
        <taxon>Spermatophyta</taxon>
        <taxon>Magnoliopsida</taxon>
        <taxon>eudicotyledons</taxon>
        <taxon>Gunneridae</taxon>
        <taxon>Pentapetalae</taxon>
        <taxon>rosids</taxon>
        <taxon>fabids</taxon>
        <taxon>Malpighiales</taxon>
        <taxon>Linaceae</taxon>
        <taxon>Linum</taxon>
    </lineage>
</organism>
<dbReference type="EMBL" id="OZ034816">
    <property type="protein sequence ID" value="CAL1374281.1"/>
    <property type="molecule type" value="Genomic_DNA"/>
</dbReference>
<dbReference type="Proteomes" id="UP001497516">
    <property type="component" value="Chromosome 3"/>
</dbReference>
<dbReference type="AlphaFoldDB" id="A0AAV2DMQ7"/>
<keyword evidence="3" id="KW-1185">Reference proteome</keyword>
<sequence length="116" mass="12884">MLWYGGNAGNSEEELVPSGSKSSTDGWHIIQFAGGKDSPRDFKLTLIWAKKSKQSTENANKSAEEQQPLLKLRTDVQRVTPIAKRVLSKLPPWCSQFGKSTSPYNLAFLTSLPVNF</sequence>